<dbReference type="EMBL" id="HBHP01000649">
    <property type="protein sequence ID" value="CAD9744676.1"/>
    <property type="molecule type" value="Transcribed_RNA"/>
</dbReference>
<sequence length="147" mass="14548">MAARASRKPPNAPCCCTGDFCFGDVFFFNFTFASWSLRLPESGVGVDGEDFFFDALFRARAGGLEPPPVAPITGGGGNAPETGGASMDGGGGRLAGGGASPSGTLGTADFASPLGTGGISFFVGLGADLASLLGTGGTSSFFGMEEL</sequence>
<organism evidence="2">
    <name type="scientific">Lotharella oceanica</name>
    <dbReference type="NCBI Taxonomy" id="641309"/>
    <lineage>
        <taxon>Eukaryota</taxon>
        <taxon>Sar</taxon>
        <taxon>Rhizaria</taxon>
        <taxon>Cercozoa</taxon>
        <taxon>Chlorarachniophyceae</taxon>
        <taxon>Lotharella</taxon>
    </lineage>
</organism>
<evidence type="ECO:0000256" key="1">
    <source>
        <dbReference type="SAM" id="MobiDB-lite"/>
    </source>
</evidence>
<evidence type="ECO:0000313" key="2">
    <source>
        <dbReference type="EMBL" id="CAD9744676.1"/>
    </source>
</evidence>
<reference evidence="2" key="1">
    <citation type="submission" date="2021-01" db="EMBL/GenBank/DDBJ databases">
        <authorList>
            <person name="Corre E."/>
            <person name="Pelletier E."/>
            <person name="Niang G."/>
            <person name="Scheremetjew M."/>
            <person name="Finn R."/>
            <person name="Kale V."/>
            <person name="Holt S."/>
            <person name="Cochrane G."/>
            <person name="Meng A."/>
            <person name="Brown T."/>
            <person name="Cohen L."/>
        </authorList>
    </citation>
    <scope>NUCLEOTIDE SEQUENCE</scope>
    <source>
        <strain evidence="2">CCMP622</strain>
    </source>
</reference>
<name>A0A7S2TFZ8_9EUKA</name>
<feature type="region of interest" description="Disordered" evidence="1">
    <location>
        <begin position="67"/>
        <end position="100"/>
    </location>
</feature>
<proteinExistence type="predicted"/>
<dbReference type="AlphaFoldDB" id="A0A7S2TFZ8"/>
<gene>
    <name evidence="2" type="ORF">LSP00402_LOCUS439</name>
</gene>
<protein>
    <submittedName>
        <fullName evidence="2">Uncharacterized protein</fullName>
    </submittedName>
</protein>
<feature type="compositionally biased region" description="Gly residues" evidence="1">
    <location>
        <begin position="86"/>
        <end position="100"/>
    </location>
</feature>
<accession>A0A7S2TFZ8</accession>